<evidence type="ECO:0000313" key="2">
    <source>
        <dbReference type="EMBL" id="MFB9071455.1"/>
    </source>
</evidence>
<feature type="region of interest" description="Disordered" evidence="1">
    <location>
        <begin position="70"/>
        <end position="92"/>
    </location>
</feature>
<organism evidence="2 3">
    <name type="scientific">Citricoccus parietis</name>
    <dbReference type="NCBI Taxonomy" id="592307"/>
    <lineage>
        <taxon>Bacteria</taxon>
        <taxon>Bacillati</taxon>
        <taxon>Actinomycetota</taxon>
        <taxon>Actinomycetes</taxon>
        <taxon>Micrococcales</taxon>
        <taxon>Micrococcaceae</taxon>
        <taxon>Citricoccus</taxon>
    </lineage>
</organism>
<gene>
    <name evidence="2" type="ORF">ACFFX0_09685</name>
</gene>
<evidence type="ECO:0000256" key="1">
    <source>
        <dbReference type="SAM" id="MobiDB-lite"/>
    </source>
</evidence>
<dbReference type="EMBL" id="JBHMFI010000001">
    <property type="protein sequence ID" value="MFB9071455.1"/>
    <property type="molecule type" value="Genomic_DNA"/>
</dbReference>
<reference evidence="2 3" key="1">
    <citation type="submission" date="2024-09" db="EMBL/GenBank/DDBJ databases">
        <authorList>
            <person name="Sun Q."/>
            <person name="Mori K."/>
        </authorList>
    </citation>
    <scope>NUCLEOTIDE SEQUENCE [LARGE SCALE GENOMIC DNA]</scope>
    <source>
        <strain evidence="2 3">CCM 7609</strain>
    </source>
</reference>
<sequence>MPVGLHHVRGMQLRLVPHDPGSPPRPGDPFATGDVDRQVLFQGRRHPEAPEPGCRRMAEVVIPRQGGHCLHHLRPGPLPHVPEPDPRRRRHQGRVPQLIVRHPGRTGLCRGEHHLVEARWIRAVLGPLTPVGLQCHVHGHQHERARRTPQELSTGRLRSRWRVGASAILDRKRDHNQGGVAGQSSAMTSSSICSVKRPVKVFCWETW</sequence>
<name>A0ABV5FXU1_9MICC</name>
<dbReference type="Proteomes" id="UP001589575">
    <property type="component" value="Unassembled WGS sequence"/>
</dbReference>
<keyword evidence="3" id="KW-1185">Reference proteome</keyword>
<proteinExistence type="predicted"/>
<accession>A0ABV5FXU1</accession>
<evidence type="ECO:0000313" key="3">
    <source>
        <dbReference type="Proteomes" id="UP001589575"/>
    </source>
</evidence>
<protein>
    <submittedName>
        <fullName evidence="2">Uncharacterized protein</fullName>
    </submittedName>
</protein>
<comment type="caution">
    <text evidence="2">The sequence shown here is derived from an EMBL/GenBank/DDBJ whole genome shotgun (WGS) entry which is preliminary data.</text>
</comment>